<dbReference type="PROSITE" id="PS01228">
    <property type="entry name" value="COF_1"/>
    <property type="match status" value="1"/>
</dbReference>
<dbReference type="InterPro" id="IPR023214">
    <property type="entry name" value="HAD_sf"/>
</dbReference>
<gene>
    <name evidence="1" type="ORF">CLV35_3841</name>
</gene>
<keyword evidence="2" id="KW-1185">Reference proteome</keyword>
<dbReference type="Gene3D" id="3.40.50.1000">
    <property type="entry name" value="HAD superfamily/HAD-like"/>
    <property type="match status" value="1"/>
</dbReference>
<name>A0A420XK93_9ACTN</name>
<dbReference type="SFLD" id="SFLDG01135">
    <property type="entry name" value="C1.5.6:_HAD__Beta-PGM__Phospha"/>
    <property type="match status" value="1"/>
</dbReference>
<keyword evidence="1" id="KW-0378">Hydrolase</keyword>
<organism evidence="1 2">
    <name type="scientific">Motilibacter peucedani</name>
    <dbReference type="NCBI Taxonomy" id="598650"/>
    <lineage>
        <taxon>Bacteria</taxon>
        <taxon>Bacillati</taxon>
        <taxon>Actinomycetota</taxon>
        <taxon>Actinomycetes</taxon>
        <taxon>Motilibacterales</taxon>
        <taxon>Motilibacteraceae</taxon>
        <taxon>Motilibacter</taxon>
    </lineage>
</organism>
<comment type="caution">
    <text evidence="1">The sequence shown here is derived from an EMBL/GenBank/DDBJ whole genome shotgun (WGS) entry which is preliminary data.</text>
</comment>
<dbReference type="PRINTS" id="PR00413">
    <property type="entry name" value="HADHALOGNASE"/>
</dbReference>
<dbReference type="PANTHER" id="PTHR43481">
    <property type="entry name" value="FRUCTOSE-1-PHOSPHATE PHOSPHATASE"/>
    <property type="match status" value="1"/>
</dbReference>
<dbReference type="EMBL" id="RBWV01000017">
    <property type="protein sequence ID" value="RKS67935.1"/>
    <property type="molecule type" value="Genomic_DNA"/>
</dbReference>
<dbReference type="SUPFAM" id="SSF56784">
    <property type="entry name" value="HAD-like"/>
    <property type="match status" value="1"/>
</dbReference>
<sequence>MSSALQAVFFDMDGTLVSSEELWFESELAICSELGGVWTEADQEAALGGQLTTTAAMLLARAGRDDMGVDEVAQWMLTDMERRLRTSPVHWMPGARELLESVRAAGVPCALVTASYRSLADAVLDAVGHDRFDTTVAGDEVPNMKPAPDAYLEAARRLGVDPRGCVVIEDSPTGVRAGEAAGCAVLAVPSLGSVEPAPTRTLVGSLEQVDLDFLRGLVDAPLRQASA</sequence>
<accession>A0A420XK93</accession>
<dbReference type="SFLD" id="SFLDG01129">
    <property type="entry name" value="C1.5:_HAD__Beta-PGM__Phosphata"/>
    <property type="match status" value="1"/>
</dbReference>
<dbReference type="Pfam" id="PF00702">
    <property type="entry name" value="Hydrolase"/>
    <property type="match status" value="1"/>
</dbReference>
<protein>
    <submittedName>
        <fullName evidence="1">HAD superfamily hydrolase (TIGR01509 family)</fullName>
    </submittedName>
</protein>
<dbReference type="InterPro" id="IPR036412">
    <property type="entry name" value="HAD-like_sf"/>
</dbReference>
<dbReference type="GO" id="GO:0050308">
    <property type="term" value="F:sugar-phosphatase activity"/>
    <property type="evidence" value="ECO:0007669"/>
    <property type="project" value="TreeGrafter"/>
</dbReference>
<dbReference type="NCBIfam" id="TIGR01509">
    <property type="entry name" value="HAD-SF-IA-v3"/>
    <property type="match status" value="1"/>
</dbReference>
<evidence type="ECO:0000313" key="2">
    <source>
        <dbReference type="Proteomes" id="UP000281955"/>
    </source>
</evidence>
<dbReference type="Gene3D" id="1.10.150.240">
    <property type="entry name" value="Putative phosphatase, domain 2"/>
    <property type="match status" value="1"/>
</dbReference>
<reference evidence="1 2" key="1">
    <citation type="submission" date="2018-10" db="EMBL/GenBank/DDBJ databases">
        <title>Genomic Encyclopedia of Archaeal and Bacterial Type Strains, Phase II (KMG-II): from individual species to whole genera.</title>
        <authorList>
            <person name="Goeker M."/>
        </authorList>
    </citation>
    <scope>NUCLEOTIDE SEQUENCE [LARGE SCALE GENOMIC DNA]</scope>
    <source>
        <strain evidence="1 2">RP-AC37</strain>
    </source>
</reference>
<dbReference type="Proteomes" id="UP000281955">
    <property type="component" value="Unassembled WGS sequence"/>
</dbReference>
<dbReference type="PANTHER" id="PTHR43481:SF4">
    <property type="entry name" value="GLYCEROL-1-PHOSPHATE PHOSPHOHYDROLASE 1-RELATED"/>
    <property type="match status" value="1"/>
</dbReference>
<dbReference type="SFLD" id="SFLDS00003">
    <property type="entry name" value="Haloacid_Dehalogenase"/>
    <property type="match status" value="1"/>
</dbReference>
<proteinExistence type="predicted"/>
<dbReference type="FunCoup" id="A0A420XK93">
    <property type="interactions" value="278"/>
</dbReference>
<dbReference type="AlphaFoldDB" id="A0A420XK93"/>
<dbReference type="InterPro" id="IPR051806">
    <property type="entry name" value="HAD-like_SPP"/>
</dbReference>
<dbReference type="InterPro" id="IPR023198">
    <property type="entry name" value="PGP-like_dom2"/>
</dbReference>
<dbReference type="InParanoid" id="A0A420XK93"/>
<dbReference type="CDD" id="cd07505">
    <property type="entry name" value="HAD_BPGM-like"/>
    <property type="match status" value="1"/>
</dbReference>
<evidence type="ECO:0000313" key="1">
    <source>
        <dbReference type="EMBL" id="RKS67935.1"/>
    </source>
</evidence>
<dbReference type="InterPro" id="IPR006439">
    <property type="entry name" value="HAD-SF_hydro_IA"/>
</dbReference>